<dbReference type="OrthoDB" id="524326at2759"/>
<dbReference type="Gene3D" id="1.10.238.10">
    <property type="entry name" value="EF-hand"/>
    <property type="match status" value="4"/>
</dbReference>
<keyword evidence="4" id="KW-1185">Reference proteome</keyword>
<dbReference type="InterPro" id="IPR000261">
    <property type="entry name" value="EH_dom"/>
</dbReference>
<feature type="domain" description="EH" evidence="2">
    <location>
        <begin position="291"/>
        <end position="381"/>
    </location>
</feature>
<comment type="caution">
    <text evidence="3">The sequence shown here is derived from an EMBL/GenBank/DDBJ whole genome shotgun (WGS) entry which is preliminary data.</text>
</comment>
<feature type="region of interest" description="Disordered" evidence="1">
    <location>
        <begin position="720"/>
        <end position="784"/>
    </location>
</feature>
<dbReference type="SUPFAM" id="SSF47473">
    <property type="entry name" value="EF-hand"/>
    <property type="match status" value="4"/>
</dbReference>
<feature type="domain" description="EH" evidence="2">
    <location>
        <begin position="659"/>
        <end position="720"/>
    </location>
</feature>
<sequence>MILLPPDGLPALPHTPSYLPPPGPPPASTSQNPIISPEDDIQRLFNVCKVGRGNAELLQEVLVYAKPQELRNDITKELLGRARASQDLIGSQIAWATTEAERSRRTARTSAETTQEQLLAALLAAHEQLTEVLKMHEDLERIAIEQEAEERMKTERLIQALTAIAEYTPTPEEDSLINWVMTIGDPEGTGKINPQTATRIFSASSLPPDALARVWEIASVDSKDGLLDRQGVGVALRLIGHAQRGETVMEALVNRPGPIASIDSPSSPLGNEAVAGPSSAPSPLPPLTSHDKAKFRKIFKGAGADNGYIGGQQAREVFMKSKLPWNTLSQIWNLADTQHRGSLDLSDFTVAMYLIQGLMTGQLASVPASLPPQLYQDAARHTRTPSPSPRHRTVSSPNTPALPRYPPPPPPSRLSLAPPSQPQLIPPITASPFSGAPPPRHPSRGPSQPSPRFEVTPAIKVQAEHIFSSLDSRNRGGVKTDVVHTYMCQSGLPVNAGSRILELCDVGRKGHLTKDEFSVALMLMKIRKDGHHLPSTLPPGLLPAATPSHEDDAYDGIARDRSHDNASAGPSRPPPLIITSQSEGPSRSGPPPPGTPNIRTSRSTPQLNSGSALSVPSSPFATAPSTPFPGPSFHGYTPVVPTTPSDLNITPEMRARYDLFFAQLDTQRKGYLLDLADSEHDGRLTKDDFAVAMHLIRQKLAGKELPTVVPASLFPAHSSARAETVSLPSRQDSRPPSQEAPPPPPRPASEAQAEPIMIPLPDDLDDDLPRSDTPPPPYSLVASG</sequence>
<feature type="compositionally biased region" description="Low complexity" evidence="1">
    <location>
        <begin position="748"/>
        <end position="761"/>
    </location>
</feature>
<evidence type="ECO:0000256" key="1">
    <source>
        <dbReference type="SAM" id="MobiDB-lite"/>
    </source>
</evidence>
<dbReference type="PROSITE" id="PS50031">
    <property type="entry name" value="EH"/>
    <property type="match status" value="3"/>
</dbReference>
<dbReference type="EMBL" id="MNAD01000321">
    <property type="protein sequence ID" value="OJT14166.1"/>
    <property type="molecule type" value="Genomic_DNA"/>
</dbReference>
<feature type="compositionally biased region" description="Polar residues" evidence="1">
    <location>
        <begin position="597"/>
        <end position="615"/>
    </location>
</feature>
<dbReference type="AlphaFoldDB" id="A0A1M2W2Y3"/>
<dbReference type="CDD" id="cd21383">
    <property type="entry name" value="GAT_GGA_Tom1-like"/>
    <property type="match status" value="1"/>
</dbReference>
<dbReference type="SMART" id="SM00027">
    <property type="entry name" value="EH"/>
    <property type="match status" value="4"/>
</dbReference>
<feature type="compositionally biased region" description="Pro residues" evidence="1">
    <location>
        <begin position="403"/>
        <end position="412"/>
    </location>
</feature>
<feature type="region of interest" description="Disordered" evidence="1">
    <location>
        <begin position="259"/>
        <end position="288"/>
    </location>
</feature>
<proteinExistence type="predicted"/>
<dbReference type="PANTHER" id="PTHR11216:SF170">
    <property type="entry name" value="DYNAMIN ASSOCIATED PROTEIN 160, ISOFORM D"/>
    <property type="match status" value="1"/>
</dbReference>
<dbReference type="GO" id="GO:0005886">
    <property type="term" value="C:plasma membrane"/>
    <property type="evidence" value="ECO:0007669"/>
    <property type="project" value="TreeGrafter"/>
</dbReference>
<evidence type="ECO:0000313" key="3">
    <source>
        <dbReference type="EMBL" id="OJT14166.1"/>
    </source>
</evidence>
<accession>A0A1M2W2Y3</accession>
<feature type="region of interest" description="Disordered" evidence="1">
    <location>
        <begin position="534"/>
        <end position="626"/>
    </location>
</feature>
<gene>
    <name evidence="3" type="ORF">TRAPUB_9277</name>
</gene>
<dbReference type="InterPro" id="IPR011992">
    <property type="entry name" value="EF-hand-dom_pair"/>
</dbReference>
<evidence type="ECO:0000313" key="4">
    <source>
        <dbReference type="Proteomes" id="UP000184267"/>
    </source>
</evidence>
<dbReference type="PANTHER" id="PTHR11216">
    <property type="entry name" value="EH DOMAIN"/>
    <property type="match status" value="1"/>
</dbReference>
<name>A0A1M2W2Y3_TRAPU</name>
<dbReference type="Proteomes" id="UP000184267">
    <property type="component" value="Unassembled WGS sequence"/>
</dbReference>
<keyword evidence="3" id="KW-0675">Receptor</keyword>
<feature type="compositionally biased region" description="Pro residues" evidence="1">
    <location>
        <begin position="738"/>
        <end position="747"/>
    </location>
</feature>
<feature type="domain" description="EH" evidence="2">
    <location>
        <begin position="459"/>
        <end position="548"/>
    </location>
</feature>
<feature type="region of interest" description="Disordered" evidence="1">
    <location>
        <begin position="1"/>
        <end position="35"/>
    </location>
</feature>
<feature type="compositionally biased region" description="Pro residues" evidence="1">
    <location>
        <begin position="18"/>
        <end position="27"/>
    </location>
</feature>
<dbReference type="OMA" id="VMATIWD"/>
<feature type="region of interest" description="Disordered" evidence="1">
    <location>
        <begin position="378"/>
        <end position="453"/>
    </location>
</feature>
<dbReference type="GO" id="GO:0005737">
    <property type="term" value="C:cytoplasm"/>
    <property type="evidence" value="ECO:0007669"/>
    <property type="project" value="TreeGrafter"/>
</dbReference>
<dbReference type="GO" id="GO:0006897">
    <property type="term" value="P:endocytosis"/>
    <property type="evidence" value="ECO:0007669"/>
    <property type="project" value="TreeGrafter"/>
</dbReference>
<feature type="compositionally biased region" description="Low complexity" evidence="1">
    <location>
        <begin position="616"/>
        <end position="625"/>
    </location>
</feature>
<evidence type="ECO:0000259" key="2">
    <source>
        <dbReference type="PROSITE" id="PS50031"/>
    </source>
</evidence>
<dbReference type="Pfam" id="PF12763">
    <property type="entry name" value="EH"/>
    <property type="match status" value="4"/>
</dbReference>
<dbReference type="CDD" id="cd00052">
    <property type="entry name" value="EH"/>
    <property type="match status" value="1"/>
</dbReference>
<reference evidence="3 4" key="1">
    <citation type="submission" date="2016-10" db="EMBL/GenBank/DDBJ databases">
        <title>Genome sequence of the basidiomycete white-rot fungus Trametes pubescens.</title>
        <authorList>
            <person name="Makela M.R."/>
            <person name="Granchi Z."/>
            <person name="Peng M."/>
            <person name="De Vries R.P."/>
            <person name="Grigoriev I."/>
            <person name="Riley R."/>
            <person name="Hilden K."/>
        </authorList>
    </citation>
    <scope>NUCLEOTIDE SEQUENCE [LARGE SCALE GENOMIC DNA]</scope>
    <source>
        <strain evidence="3 4">FBCC735</strain>
    </source>
</reference>
<dbReference type="STRING" id="154538.A0A1M2W2Y3"/>
<protein>
    <submittedName>
        <fullName evidence="3">Epidermal growth factor receptor substrate 15-like 1</fullName>
    </submittedName>
</protein>
<dbReference type="GO" id="GO:0016197">
    <property type="term" value="P:endosomal transport"/>
    <property type="evidence" value="ECO:0007669"/>
    <property type="project" value="TreeGrafter"/>
</dbReference>
<dbReference type="SUPFAM" id="SSF89009">
    <property type="entry name" value="GAT-like domain"/>
    <property type="match status" value="1"/>
</dbReference>
<organism evidence="3 4">
    <name type="scientific">Trametes pubescens</name>
    <name type="common">White-rot fungus</name>
    <dbReference type="NCBI Taxonomy" id="154538"/>
    <lineage>
        <taxon>Eukaryota</taxon>
        <taxon>Fungi</taxon>
        <taxon>Dikarya</taxon>
        <taxon>Basidiomycota</taxon>
        <taxon>Agaricomycotina</taxon>
        <taxon>Agaricomycetes</taxon>
        <taxon>Polyporales</taxon>
        <taxon>Polyporaceae</taxon>
        <taxon>Trametes</taxon>
    </lineage>
</organism>